<keyword evidence="1" id="KW-1133">Transmembrane helix</keyword>
<dbReference type="Pfam" id="PF08592">
    <property type="entry name" value="Anthrone_oxy"/>
    <property type="match status" value="1"/>
</dbReference>
<reference evidence="2 3" key="1">
    <citation type="submission" date="2018-03" db="EMBL/GenBank/DDBJ databases">
        <title>Genomic Encyclopedia of Archaeal and Bacterial Type Strains, Phase II (KMG-II): from individual species to whole genera.</title>
        <authorList>
            <person name="Goeker M."/>
        </authorList>
    </citation>
    <scope>NUCLEOTIDE SEQUENCE [LARGE SCALE GENOMIC DNA]</scope>
    <source>
        <strain evidence="2 3">DSM 45312</strain>
    </source>
</reference>
<protein>
    <submittedName>
        <fullName evidence="2">Putative membrane protein</fullName>
    </submittedName>
</protein>
<sequence length="166" mass="16698">MLSGLAITAIAVALLLLGAMAGVFFAYSNSVVPGLDAADPRQAVPAMQSINRTILNPAFFTVFIGGPIAAAAAALLLLPLGHGAAAAACGAGAVVYLLGAFAPTAAINVPLNNTIDAAAAPEGRDEAARVWAAFSPRWTRWNTVRAVASAIALLCVVLGGYLWAVG</sequence>
<dbReference type="RefSeq" id="WP_245928490.1">
    <property type="nucleotide sequence ID" value="NZ_PYGA01000001.1"/>
</dbReference>
<proteinExistence type="predicted"/>
<comment type="caution">
    <text evidence="2">The sequence shown here is derived from an EMBL/GenBank/DDBJ whole genome shotgun (WGS) entry which is preliminary data.</text>
</comment>
<keyword evidence="3" id="KW-1185">Reference proteome</keyword>
<feature type="transmembrane region" description="Helical" evidence="1">
    <location>
        <begin position="85"/>
        <end position="107"/>
    </location>
</feature>
<evidence type="ECO:0000256" key="1">
    <source>
        <dbReference type="SAM" id="Phobius"/>
    </source>
</evidence>
<dbReference type="InterPro" id="IPR013901">
    <property type="entry name" value="Anthrone_oxy"/>
</dbReference>
<name>A0A2P8DTS7_9ACTN</name>
<dbReference type="EMBL" id="PYGA01000001">
    <property type="protein sequence ID" value="PSL00614.1"/>
    <property type="molecule type" value="Genomic_DNA"/>
</dbReference>
<evidence type="ECO:0000313" key="3">
    <source>
        <dbReference type="Proteomes" id="UP000240542"/>
    </source>
</evidence>
<organism evidence="2 3">
    <name type="scientific">Murinocardiopsis flavida</name>
    <dbReference type="NCBI Taxonomy" id="645275"/>
    <lineage>
        <taxon>Bacteria</taxon>
        <taxon>Bacillati</taxon>
        <taxon>Actinomycetota</taxon>
        <taxon>Actinomycetes</taxon>
        <taxon>Streptosporangiales</taxon>
        <taxon>Nocardiopsidaceae</taxon>
        <taxon>Murinocardiopsis</taxon>
    </lineage>
</organism>
<feature type="transmembrane region" description="Helical" evidence="1">
    <location>
        <begin position="58"/>
        <end position="78"/>
    </location>
</feature>
<gene>
    <name evidence="2" type="ORF">CLV63_10188</name>
</gene>
<feature type="transmembrane region" description="Helical" evidence="1">
    <location>
        <begin position="146"/>
        <end position="165"/>
    </location>
</feature>
<accession>A0A2P8DTS7</accession>
<dbReference type="AlphaFoldDB" id="A0A2P8DTS7"/>
<evidence type="ECO:0000313" key="2">
    <source>
        <dbReference type="EMBL" id="PSL00614.1"/>
    </source>
</evidence>
<dbReference type="Proteomes" id="UP000240542">
    <property type="component" value="Unassembled WGS sequence"/>
</dbReference>
<keyword evidence="1" id="KW-0812">Transmembrane</keyword>
<keyword evidence="1" id="KW-0472">Membrane</keyword>